<keyword evidence="1" id="KW-0812">Transmembrane</keyword>
<evidence type="ECO:0000313" key="2">
    <source>
        <dbReference type="EMBL" id="PKK58069.1"/>
    </source>
</evidence>
<name>A0A2N1M8X0_9GLOM</name>
<keyword evidence="1" id="KW-1133">Transmembrane helix</keyword>
<proteinExistence type="predicted"/>
<evidence type="ECO:0000256" key="1">
    <source>
        <dbReference type="SAM" id="Phobius"/>
    </source>
</evidence>
<accession>A0A2N1M8X0</accession>
<reference evidence="2 3" key="1">
    <citation type="submission" date="2016-04" db="EMBL/GenBank/DDBJ databases">
        <title>Genome analyses suggest a sexual origin of heterokaryosis in a supposedly ancient asexual fungus.</title>
        <authorList>
            <person name="Ropars J."/>
            <person name="Sedzielewska K."/>
            <person name="Noel J."/>
            <person name="Charron P."/>
            <person name="Farinelli L."/>
            <person name="Marton T."/>
            <person name="Kruger M."/>
            <person name="Pelin A."/>
            <person name="Brachmann A."/>
            <person name="Corradi N."/>
        </authorList>
    </citation>
    <scope>NUCLEOTIDE SEQUENCE [LARGE SCALE GENOMIC DNA]</scope>
    <source>
        <strain evidence="2 3">C2</strain>
    </source>
</reference>
<protein>
    <submittedName>
        <fullName evidence="2">Uncharacterized protein</fullName>
    </submittedName>
</protein>
<dbReference type="EMBL" id="LLXL01003862">
    <property type="protein sequence ID" value="PKK58069.1"/>
    <property type="molecule type" value="Genomic_DNA"/>
</dbReference>
<dbReference type="Proteomes" id="UP000233469">
    <property type="component" value="Unassembled WGS sequence"/>
</dbReference>
<feature type="transmembrane region" description="Helical" evidence="1">
    <location>
        <begin position="34"/>
        <end position="52"/>
    </location>
</feature>
<sequence>MSNYFKFAVDFQLIFANSANHVYLCCKNGHYGRVPVLISSFIFIPNILLTVIHSSISSFLRFTPPGGLLTYGQTSRGGYTSGIPTQSCTANMAPRPGYGIPLDSISPMAAPGSEIERLPTLFIGGISWKNSQGSDQLFNFWWAMNAIYRYLSTN</sequence>
<comment type="caution">
    <text evidence="2">The sequence shown here is derived from an EMBL/GenBank/DDBJ whole genome shotgun (WGS) entry which is preliminary data.</text>
</comment>
<organism evidence="2 3">
    <name type="scientific">Rhizophagus irregularis</name>
    <dbReference type="NCBI Taxonomy" id="588596"/>
    <lineage>
        <taxon>Eukaryota</taxon>
        <taxon>Fungi</taxon>
        <taxon>Fungi incertae sedis</taxon>
        <taxon>Mucoromycota</taxon>
        <taxon>Glomeromycotina</taxon>
        <taxon>Glomeromycetes</taxon>
        <taxon>Glomerales</taxon>
        <taxon>Glomeraceae</taxon>
        <taxon>Rhizophagus</taxon>
    </lineage>
</organism>
<dbReference type="AlphaFoldDB" id="A0A2N1M8X0"/>
<gene>
    <name evidence="2" type="ORF">RhiirC2_857952</name>
</gene>
<dbReference type="VEuPathDB" id="FungiDB:RhiirA1_542581"/>
<evidence type="ECO:0000313" key="3">
    <source>
        <dbReference type="Proteomes" id="UP000233469"/>
    </source>
</evidence>
<reference evidence="2 3" key="2">
    <citation type="submission" date="2017-10" db="EMBL/GenBank/DDBJ databases">
        <title>Extensive intraspecific genome diversity in a model arbuscular mycorrhizal fungus.</title>
        <authorList>
            <person name="Chen E.C.H."/>
            <person name="Morin E."/>
            <person name="Baudet D."/>
            <person name="Noel J."/>
            <person name="Ndikumana S."/>
            <person name="Charron P."/>
            <person name="St-Onge C."/>
            <person name="Giorgi J."/>
            <person name="Grigoriev I.V."/>
            <person name="Roux C."/>
            <person name="Martin F.M."/>
            <person name="Corradi N."/>
        </authorList>
    </citation>
    <scope>NUCLEOTIDE SEQUENCE [LARGE SCALE GENOMIC DNA]</scope>
    <source>
        <strain evidence="2 3">C2</strain>
    </source>
</reference>
<keyword evidence="1" id="KW-0472">Membrane</keyword>